<dbReference type="HOGENOM" id="CLU_1938097_0_0_1"/>
<name>R7T1D1_DICSQ</name>
<dbReference type="GeneID" id="18835450"/>
<dbReference type="AlphaFoldDB" id="R7T1D1"/>
<proteinExistence type="predicted"/>
<evidence type="ECO:0000256" key="1">
    <source>
        <dbReference type="SAM" id="MobiDB-lite"/>
    </source>
</evidence>
<gene>
    <name evidence="2" type="ORF">DICSQDRAFT_136284</name>
</gene>
<dbReference type="KEGG" id="dsq:DICSQDRAFT_136284"/>
<organism evidence="2 3">
    <name type="scientific">Dichomitus squalens (strain LYAD-421)</name>
    <name type="common">Western red white-rot fungus</name>
    <dbReference type="NCBI Taxonomy" id="732165"/>
    <lineage>
        <taxon>Eukaryota</taxon>
        <taxon>Fungi</taxon>
        <taxon>Dikarya</taxon>
        <taxon>Basidiomycota</taxon>
        <taxon>Agaricomycotina</taxon>
        <taxon>Agaricomycetes</taxon>
        <taxon>Polyporales</taxon>
        <taxon>Polyporaceae</taxon>
        <taxon>Dichomitus</taxon>
    </lineage>
</organism>
<protein>
    <submittedName>
        <fullName evidence="2">Uncharacterized protein</fullName>
    </submittedName>
</protein>
<dbReference type="EMBL" id="JH719408">
    <property type="protein sequence ID" value="EJF61770.1"/>
    <property type="molecule type" value="Genomic_DNA"/>
</dbReference>
<dbReference type="RefSeq" id="XP_007365471.1">
    <property type="nucleotide sequence ID" value="XM_007365409.1"/>
</dbReference>
<sequence>MSSSTRLDIPTADAEDHRSSRSGTHPEARRQAAPSSVCKLPPYSLDVAGLPYTAPYQLQPPWLPQGVILALTNHGLLETLLTITAESEEPDSEPRLTLPGMNPICRELVECSMQQPISESRTCQALFSPN</sequence>
<accession>R7T1D1</accession>
<reference evidence="2 3" key="1">
    <citation type="journal article" date="2012" name="Science">
        <title>The Paleozoic origin of enzymatic lignin decomposition reconstructed from 31 fungal genomes.</title>
        <authorList>
            <person name="Floudas D."/>
            <person name="Binder M."/>
            <person name="Riley R."/>
            <person name="Barry K."/>
            <person name="Blanchette R.A."/>
            <person name="Henrissat B."/>
            <person name="Martinez A.T."/>
            <person name="Otillar R."/>
            <person name="Spatafora J.W."/>
            <person name="Yadav J.S."/>
            <person name="Aerts A."/>
            <person name="Benoit I."/>
            <person name="Boyd A."/>
            <person name="Carlson A."/>
            <person name="Copeland A."/>
            <person name="Coutinho P.M."/>
            <person name="de Vries R.P."/>
            <person name="Ferreira P."/>
            <person name="Findley K."/>
            <person name="Foster B."/>
            <person name="Gaskell J."/>
            <person name="Glotzer D."/>
            <person name="Gorecki P."/>
            <person name="Heitman J."/>
            <person name="Hesse C."/>
            <person name="Hori C."/>
            <person name="Igarashi K."/>
            <person name="Jurgens J.A."/>
            <person name="Kallen N."/>
            <person name="Kersten P."/>
            <person name="Kohler A."/>
            <person name="Kuees U."/>
            <person name="Kumar T.K.A."/>
            <person name="Kuo A."/>
            <person name="LaButti K."/>
            <person name="Larrondo L.F."/>
            <person name="Lindquist E."/>
            <person name="Ling A."/>
            <person name="Lombard V."/>
            <person name="Lucas S."/>
            <person name="Lundell T."/>
            <person name="Martin R."/>
            <person name="McLaughlin D.J."/>
            <person name="Morgenstern I."/>
            <person name="Morin E."/>
            <person name="Murat C."/>
            <person name="Nagy L.G."/>
            <person name="Nolan M."/>
            <person name="Ohm R.A."/>
            <person name="Patyshakuliyeva A."/>
            <person name="Rokas A."/>
            <person name="Ruiz-Duenas F.J."/>
            <person name="Sabat G."/>
            <person name="Salamov A."/>
            <person name="Samejima M."/>
            <person name="Schmutz J."/>
            <person name="Slot J.C."/>
            <person name="St John F."/>
            <person name="Stenlid J."/>
            <person name="Sun H."/>
            <person name="Sun S."/>
            <person name="Syed K."/>
            <person name="Tsang A."/>
            <person name="Wiebenga A."/>
            <person name="Young D."/>
            <person name="Pisabarro A."/>
            <person name="Eastwood D.C."/>
            <person name="Martin F."/>
            <person name="Cullen D."/>
            <person name="Grigoriev I.V."/>
            <person name="Hibbett D.S."/>
        </authorList>
    </citation>
    <scope>NUCLEOTIDE SEQUENCE [LARGE SCALE GENOMIC DNA]</scope>
    <source>
        <strain evidence="2 3">LYAD-421 SS1</strain>
    </source>
</reference>
<feature type="compositionally biased region" description="Basic and acidic residues" evidence="1">
    <location>
        <begin position="14"/>
        <end position="30"/>
    </location>
</feature>
<evidence type="ECO:0000313" key="3">
    <source>
        <dbReference type="Proteomes" id="UP000053319"/>
    </source>
</evidence>
<dbReference type="Proteomes" id="UP000053319">
    <property type="component" value="Unassembled WGS sequence"/>
</dbReference>
<feature type="region of interest" description="Disordered" evidence="1">
    <location>
        <begin position="1"/>
        <end position="35"/>
    </location>
</feature>
<evidence type="ECO:0000313" key="2">
    <source>
        <dbReference type="EMBL" id="EJF61770.1"/>
    </source>
</evidence>